<evidence type="ECO:0000313" key="2">
    <source>
        <dbReference type="Proteomes" id="UP000805193"/>
    </source>
</evidence>
<proteinExistence type="predicted"/>
<feature type="non-terminal residue" evidence="1">
    <location>
        <position position="1"/>
    </location>
</feature>
<sequence length="199" mass="22582">FRQQRGSTESGDIISIQEWTQRLHQDIDRATKKVHTTIDTPAIDPHLLHMWDARRGLTNYDCASPSSAKRRKTTQPPWRKAIGTNYATGCSLLDPSRSKTETSKAVTKLLHGLQRDEPFIVKELESRYLAAGQRPDYAEYPYTEEPSQLDADFTESEIQAVLTKLTRTTTPGKDGVTYKILHNLDDASITALTRYFNEV</sequence>
<reference evidence="1 2" key="1">
    <citation type="journal article" date="2020" name="Cell">
        <title>Large-Scale Comparative Analyses of Tick Genomes Elucidate Their Genetic Diversity and Vector Capacities.</title>
        <authorList>
            <consortium name="Tick Genome and Microbiome Consortium (TIGMIC)"/>
            <person name="Jia N."/>
            <person name="Wang J."/>
            <person name="Shi W."/>
            <person name="Du L."/>
            <person name="Sun Y."/>
            <person name="Zhan W."/>
            <person name="Jiang J.F."/>
            <person name="Wang Q."/>
            <person name="Zhang B."/>
            <person name="Ji P."/>
            <person name="Bell-Sakyi L."/>
            <person name="Cui X.M."/>
            <person name="Yuan T.T."/>
            <person name="Jiang B.G."/>
            <person name="Yang W.F."/>
            <person name="Lam T.T."/>
            <person name="Chang Q.C."/>
            <person name="Ding S.J."/>
            <person name="Wang X.J."/>
            <person name="Zhu J.G."/>
            <person name="Ruan X.D."/>
            <person name="Zhao L."/>
            <person name="Wei J.T."/>
            <person name="Ye R.Z."/>
            <person name="Que T.C."/>
            <person name="Du C.H."/>
            <person name="Zhou Y.H."/>
            <person name="Cheng J.X."/>
            <person name="Dai P.F."/>
            <person name="Guo W.B."/>
            <person name="Han X.H."/>
            <person name="Huang E.J."/>
            <person name="Li L.F."/>
            <person name="Wei W."/>
            <person name="Gao Y.C."/>
            <person name="Liu J.Z."/>
            <person name="Shao H.Z."/>
            <person name="Wang X."/>
            <person name="Wang C.C."/>
            <person name="Yang T.C."/>
            <person name="Huo Q.B."/>
            <person name="Li W."/>
            <person name="Chen H.Y."/>
            <person name="Chen S.E."/>
            <person name="Zhou L.G."/>
            <person name="Ni X.B."/>
            <person name="Tian J.H."/>
            <person name="Sheng Y."/>
            <person name="Liu T."/>
            <person name="Pan Y.S."/>
            <person name="Xia L.Y."/>
            <person name="Li J."/>
            <person name="Zhao F."/>
            <person name="Cao W.C."/>
        </authorList>
    </citation>
    <scope>NUCLEOTIDE SEQUENCE [LARGE SCALE GENOMIC DNA]</scope>
    <source>
        <strain evidence="1">Iper-2018</strain>
    </source>
</reference>
<dbReference type="EMBL" id="JABSTQ010003765">
    <property type="protein sequence ID" value="KAG0443155.1"/>
    <property type="molecule type" value="Genomic_DNA"/>
</dbReference>
<name>A0AC60QXJ9_IXOPE</name>
<comment type="caution">
    <text evidence="1">The sequence shown here is derived from an EMBL/GenBank/DDBJ whole genome shotgun (WGS) entry which is preliminary data.</text>
</comment>
<protein>
    <submittedName>
        <fullName evidence="1">Uncharacterized protein</fullName>
    </submittedName>
</protein>
<accession>A0AC60QXJ9</accession>
<keyword evidence="2" id="KW-1185">Reference proteome</keyword>
<organism evidence="1 2">
    <name type="scientific">Ixodes persulcatus</name>
    <name type="common">Taiga tick</name>
    <dbReference type="NCBI Taxonomy" id="34615"/>
    <lineage>
        <taxon>Eukaryota</taxon>
        <taxon>Metazoa</taxon>
        <taxon>Ecdysozoa</taxon>
        <taxon>Arthropoda</taxon>
        <taxon>Chelicerata</taxon>
        <taxon>Arachnida</taxon>
        <taxon>Acari</taxon>
        <taxon>Parasitiformes</taxon>
        <taxon>Ixodida</taxon>
        <taxon>Ixodoidea</taxon>
        <taxon>Ixodidae</taxon>
        <taxon>Ixodinae</taxon>
        <taxon>Ixodes</taxon>
    </lineage>
</organism>
<dbReference type="Proteomes" id="UP000805193">
    <property type="component" value="Unassembled WGS sequence"/>
</dbReference>
<evidence type="ECO:0000313" key="1">
    <source>
        <dbReference type="EMBL" id="KAG0443155.1"/>
    </source>
</evidence>
<gene>
    <name evidence="1" type="ORF">HPB47_015230</name>
</gene>